<dbReference type="EMBL" id="CP003345">
    <property type="protein sequence ID" value="AFM04142.1"/>
    <property type="molecule type" value="Genomic_DNA"/>
</dbReference>
<dbReference type="AlphaFoldDB" id="I4AJK7"/>
<sequence length="171" mass="20586">MKKLYNFHSSYWNLNQRTHILPFDKDRLLLHLKYLTKPYNEKPSRKKDYEKYRFTGQLEKNTFRLSRTVLEPNNFLSIAEGTIEATSKGCFIQIKYKTFKFTRILIWFWGILGICMTLYFSFYKINVLYAVLIALFTLAHTTVCILSIQRQKKILEDIFDEIFNSYDEFLN</sequence>
<keyword evidence="1" id="KW-0472">Membrane</keyword>
<keyword evidence="1" id="KW-1133">Transmembrane helix</keyword>
<proteinExistence type="predicted"/>
<dbReference type="OrthoDB" id="980906at2"/>
<name>I4AJK7_BERLS</name>
<feature type="transmembrane region" description="Helical" evidence="1">
    <location>
        <begin position="104"/>
        <end position="122"/>
    </location>
</feature>
<evidence type="ECO:0000256" key="1">
    <source>
        <dbReference type="SAM" id="Phobius"/>
    </source>
</evidence>
<organism evidence="2 3">
    <name type="scientific">Bernardetia litoralis (strain ATCC 23117 / DSM 6794 / NBRC 15988 / NCIMB 1366 / Fx l1 / Sio-4)</name>
    <name type="common">Flexibacter litoralis</name>
    <dbReference type="NCBI Taxonomy" id="880071"/>
    <lineage>
        <taxon>Bacteria</taxon>
        <taxon>Pseudomonadati</taxon>
        <taxon>Bacteroidota</taxon>
        <taxon>Cytophagia</taxon>
        <taxon>Cytophagales</taxon>
        <taxon>Bernardetiaceae</taxon>
        <taxon>Bernardetia</taxon>
    </lineage>
</organism>
<keyword evidence="3" id="KW-1185">Reference proteome</keyword>
<accession>I4AJK7</accession>
<protein>
    <submittedName>
        <fullName evidence="2">Uncharacterized protein</fullName>
    </submittedName>
</protein>
<evidence type="ECO:0000313" key="3">
    <source>
        <dbReference type="Proteomes" id="UP000006054"/>
    </source>
</evidence>
<gene>
    <name evidence="2" type="ordered locus">Fleli_1743</name>
</gene>
<keyword evidence="1" id="KW-0812">Transmembrane</keyword>
<dbReference type="KEGG" id="fli:Fleli_1743"/>
<dbReference type="HOGENOM" id="CLU_1560689_0_0_10"/>
<evidence type="ECO:0000313" key="2">
    <source>
        <dbReference type="EMBL" id="AFM04142.1"/>
    </source>
</evidence>
<dbReference type="Proteomes" id="UP000006054">
    <property type="component" value="Chromosome"/>
</dbReference>
<dbReference type="RefSeq" id="WP_014797597.1">
    <property type="nucleotide sequence ID" value="NC_018018.1"/>
</dbReference>
<dbReference type="eggNOG" id="ENOG50338BQ">
    <property type="taxonomic scope" value="Bacteria"/>
</dbReference>
<reference evidence="3" key="1">
    <citation type="submission" date="2012-06" db="EMBL/GenBank/DDBJ databases">
        <title>The complete genome of Flexibacter litoralis DSM 6794.</title>
        <authorList>
            <person name="Lucas S."/>
            <person name="Copeland A."/>
            <person name="Lapidus A."/>
            <person name="Glavina del Rio T."/>
            <person name="Dalin E."/>
            <person name="Tice H."/>
            <person name="Bruce D."/>
            <person name="Goodwin L."/>
            <person name="Pitluck S."/>
            <person name="Peters L."/>
            <person name="Ovchinnikova G."/>
            <person name="Lu M."/>
            <person name="Kyrpides N."/>
            <person name="Mavromatis K."/>
            <person name="Ivanova N."/>
            <person name="Brettin T."/>
            <person name="Detter J.C."/>
            <person name="Han C."/>
            <person name="Larimer F."/>
            <person name="Land M."/>
            <person name="Hauser L."/>
            <person name="Markowitz V."/>
            <person name="Cheng J.-F."/>
            <person name="Hugenholtz P."/>
            <person name="Woyke T."/>
            <person name="Wu D."/>
            <person name="Spring S."/>
            <person name="Lang E."/>
            <person name="Kopitz M."/>
            <person name="Brambilla E."/>
            <person name="Klenk H.-P."/>
            <person name="Eisen J.A."/>
        </authorList>
    </citation>
    <scope>NUCLEOTIDE SEQUENCE [LARGE SCALE GENOMIC DNA]</scope>
    <source>
        <strain evidence="3">ATCC 23117 / DSM 6794 / NBRC 15988 / NCIMB 1366 / Sio-4</strain>
    </source>
</reference>
<feature type="transmembrane region" description="Helical" evidence="1">
    <location>
        <begin position="128"/>
        <end position="148"/>
    </location>
</feature>